<feature type="non-terminal residue" evidence="1">
    <location>
        <position position="76"/>
    </location>
</feature>
<accession>A0ABN7X408</accession>
<sequence>MTEITTTLEVMINPLTFHRDPLITPPYLTIEIISTNQTFNLQKWETLLNNTSICTVLFSYLYEKAKTANLIQTPAH</sequence>
<organism evidence="1 2">
    <name type="scientific">Gigaspora margarita</name>
    <dbReference type="NCBI Taxonomy" id="4874"/>
    <lineage>
        <taxon>Eukaryota</taxon>
        <taxon>Fungi</taxon>
        <taxon>Fungi incertae sedis</taxon>
        <taxon>Mucoromycota</taxon>
        <taxon>Glomeromycotina</taxon>
        <taxon>Glomeromycetes</taxon>
        <taxon>Diversisporales</taxon>
        <taxon>Gigasporaceae</taxon>
        <taxon>Gigaspora</taxon>
    </lineage>
</organism>
<evidence type="ECO:0000313" key="1">
    <source>
        <dbReference type="EMBL" id="CAG8847581.1"/>
    </source>
</evidence>
<proteinExistence type="predicted"/>
<dbReference type="EMBL" id="CAJVQB010088311">
    <property type="protein sequence ID" value="CAG8847581.1"/>
    <property type="molecule type" value="Genomic_DNA"/>
</dbReference>
<gene>
    <name evidence="1" type="ORF">GMARGA_LOCUS38744</name>
</gene>
<reference evidence="1 2" key="1">
    <citation type="submission" date="2021-06" db="EMBL/GenBank/DDBJ databases">
        <authorList>
            <person name="Kallberg Y."/>
            <person name="Tangrot J."/>
            <person name="Rosling A."/>
        </authorList>
    </citation>
    <scope>NUCLEOTIDE SEQUENCE [LARGE SCALE GENOMIC DNA]</scope>
    <source>
        <strain evidence="1 2">120-4 pot B 10/14</strain>
    </source>
</reference>
<comment type="caution">
    <text evidence="1">The sequence shown here is derived from an EMBL/GenBank/DDBJ whole genome shotgun (WGS) entry which is preliminary data.</text>
</comment>
<evidence type="ECO:0000313" key="2">
    <source>
        <dbReference type="Proteomes" id="UP000789901"/>
    </source>
</evidence>
<dbReference type="Proteomes" id="UP000789901">
    <property type="component" value="Unassembled WGS sequence"/>
</dbReference>
<name>A0ABN7X408_GIGMA</name>
<keyword evidence="2" id="KW-1185">Reference proteome</keyword>
<protein>
    <submittedName>
        <fullName evidence="1">44076_t:CDS:1</fullName>
    </submittedName>
</protein>